<dbReference type="EMBL" id="JACIFZ010000018">
    <property type="protein sequence ID" value="MBB4226011.1"/>
    <property type="molecule type" value="Genomic_DNA"/>
</dbReference>
<sequence>MKRVVVALVSLTILVVLLLAVASEAYILVADGPLYLRRNLGEPDSKANVIAQVRAGQELKVTGCIDYKSDIAVRVDLNEQIGYISDGNFHLMRLPWRVRFASFDLDSVVWSCHGFFNNRKIEG</sequence>
<evidence type="ECO:0000313" key="1">
    <source>
        <dbReference type="EMBL" id="MBB4226011.1"/>
    </source>
</evidence>
<gene>
    <name evidence="1" type="ORF">GGD71_006824</name>
</gene>
<evidence type="ECO:0008006" key="3">
    <source>
        <dbReference type="Google" id="ProtNLM"/>
    </source>
</evidence>
<evidence type="ECO:0000313" key="2">
    <source>
        <dbReference type="Proteomes" id="UP000524450"/>
    </source>
</evidence>
<dbReference type="RefSeq" id="WP_184642696.1">
    <property type="nucleotide sequence ID" value="NZ_JACIFZ010000018.1"/>
</dbReference>
<dbReference type="AlphaFoldDB" id="A0A840GA02"/>
<name>A0A840GA02_9BURK</name>
<accession>A0A840GA02</accession>
<organism evidence="1 2">
    <name type="scientific">Variovorax guangxiensis</name>
    <dbReference type="NCBI Taxonomy" id="1775474"/>
    <lineage>
        <taxon>Bacteria</taxon>
        <taxon>Pseudomonadati</taxon>
        <taxon>Pseudomonadota</taxon>
        <taxon>Betaproteobacteria</taxon>
        <taxon>Burkholderiales</taxon>
        <taxon>Comamonadaceae</taxon>
        <taxon>Variovorax</taxon>
    </lineage>
</organism>
<comment type="caution">
    <text evidence="1">The sequence shown here is derived from an EMBL/GenBank/DDBJ whole genome shotgun (WGS) entry which is preliminary data.</text>
</comment>
<reference evidence="1 2" key="1">
    <citation type="submission" date="2020-08" db="EMBL/GenBank/DDBJ databases">
        <title>Genomic Encyclopedia of Type Strains, Phase IV (KMG-V): Genome sequencing to study the core and pangenomes of soil and plant-associated prokaryotes.</title>
        <authorList>
            <person name="Whitman W."/>
        </authorList>
    </citation>
    <scope>NUCLEOTIDE SEQUENCE [LARGE SCALE GENOMIC DNA]</scope>
    <source>
        <strain evidence="1 2">34/80</strain>
    </source>
</reference>
<proteinExistence type="predicted"/>
<protein>
    <recommendedName>
        <fullName evidence="3">SH3 domain-containing protein</fullName>
    </recommendedName>
</protein>
<dbReference type="Proteomes" id="UP000524450">
    <property type="component" value="Unassembled WGS sequence"/>
</dbReference>